<sequence length="125" mass="13770">MKAMDHAQRVEELQLALSRTFGSTKTPAVGMLDDGDDVVLTVSWVVETGRDTTLDARCSASVRFAGRDVDRYAALDTVQRRTVQDRMIAHLKDAFDQSRAGQPNADECSLAIRADSSWLDVPDTL</sequence>
<evidence type="ECO:0000313" key="1">
    <source>
        <dbReference type="EMBL" id="SAK55938.1"/>
    </source>
</evidence>
<comment type="caution">
    <text evidence="1">The sequence shown here is derived from an EMBL/GenBank/DDBJ whole genome shotgun (WGS) entry which is preliminary data.</text>
</comment>
<dbReference type="OrthoDB" id="9099390at2"/>
<dbReference type="RefSeq" id="WP_061167477.1">
    <property type="nucleotide sequence ID" value="NZ_FCOA02000005.1"/>
</dbReference>
<dbReference type="Proteomes" id="UP000054851">
    <property type="component" value="Unassembled WGS sequence"/>
</dbReference>
<dbReference type="InterPro" id="IPR021389">
    <property type="entry name" value="DUF3022"/>
</dbReference>
<dbReference type="Pfam" id="PF11226">
    <property type="entry name" value="DUF3022"/>
    <property type="match status" value="1"/>
</dbReference>
<gene>
    <name evidence="1" type="ORF">AWB79_02239</name>
</gene>
<name>A0A158ADM4_9BURK</name>
<organism evidence="1 2">
    <name type="scientific">Caballeronia hypogeia</name>
    <dbReference type="NCBI Taxonomy" id="1777140"/>
    <lineage>
        <taxon>Bacteria</taxon>
        <taxon>Pseudomonadati</taxon>
        <taxon>Pseudomonadota</taxon>
        <taxon>Betaproteobacteria</taxon>
        <taxon>Burkholderiales</taxon>
        <taxon>Burkholderiaceae</taxon>
        <taxon>Caballeronia</taxon>
    </lineage>
</organism>
<dbReference type="AlphaFoldDB" id="A0A158ADM4"/>
<accession>A0A158ADM4</accession>
<protein>
    <recommendedName>
        <fullName evidence="3">DUF3022 domain-containing protein</fullName>
    </recommendedName>
</protein>
<dbReference type="EMBL" id="FCOA02000005">
    <property type="protein sequence ID" value="SAK55938.1"/>
    <property type="molecule type" value="Genomic_DNA"/>
</dbReference>
<proteinExistence type="predicted"/>
<evidence type="ECO:0008006" key="3">
    <source>
        <dbReference type="Google" id="ProtNLM"/>
    </source>
</evidence>
<reference evidence="1" key="1">
    <citation type="submission" date="2016-01" db="EMBL/GenBank/DDBJ databases">
        <authorList>
            <person name="Peeters C."/>
        </authorList>
    </citation>
    <scope>NUCLEOTIDE SEQUENCE</scope>
    <source>
        <strain evidence="1">LMG 29322</strain>
    </source>
</reference>
<keyword evidence="2" id="KW-1185">Reference proteome</keyword>
<evidence type="ECO:0000313" key="2">
    <source>
        <dbReference type="Proteomes" id="UP000054851"/>
    </source>
</evidence>